<evidence type="ECO:0000313" key="5">
    <source>
        <dbReference type="EMBL" id="PNI83961.1"/>
    </source>
</evidence>
<dbReference type="Proteomes" id="UP000236370">
    <property type="component" value="Unassembled WGS sequence"/>
</dbReference>
<dbReference type="InterPro" id="IPR002048">
    <property type="entry name" value="EF_hand_dom"/>
</dbReference>
<dbReference type="InterPro" id="IPR011992">
    <property type="entry name" value="EF-hand-dom_pair"/>
</dbReference>
<keyword evidence="2" id="KW-0106">Calcium</keyword>
<dbReference type="GO" id="GO:0005509">
    <property type="term" value="F:calcium ion binding"/>
    <property type="evidence" value="ECO:0007669"/>
    <property type="project" value="InterPro"/>
</dbReference>
<protein>
    <submittedName>
        <fullName evidence="5">ACTN1 isoform 7</fullName>
    </submittedName>
</protein>
<name>A0A2J8PIW4_PANTR</name>
<dbReference type="SUPFAM" id="SSF47473">
    <property type="entry name" value="EF-hand"/>
    <property type="match status" value="2"/>
</dbReference>
<dbReference type="SUPFAM" id="SSF46966">
    <property type="entry name" value="Spectrin repeat"/>
    <property type="match status" value="1"/>
</dbReference>
<dbReference type="Gene3D" id="1.20.58.60">
    <property type="match status" value="1"/>
</dbReference>
<organism evidence="5 6">
    <name type="scientific">Pan troglodytes</name>
    <name type="common">Chimpanzee</name>
    <dbReference type="NCBI Taxonomy" id="9598"/>
    <lineage>
        <taxon>Eukaryota</taxon>
        <taxon>Metazoa</taxon>
        <taxon>Chordata</taxon>
        <taxon>Craniata</taxon>
        <taxon>Vertebrata</taxon>
        <taxon>Euteleostomi</taxon>
        <taxon>Mammalia</taxon>
        <taxon>Eutheria</taxon>
        <taxon>Euarchontoglires</taxon>
        <taxon>Primates</taxon>
        <taxon>Haplorrhini</taxon>
        <taxon>Catarrhini</taxon>
        <taxon>Hominidae</taxon>
        <taxon>Pan</taxon>
    </lineage>
</organism>
<dbReference type="Gene3D" id="1.10.238.10">
    <property type="entry name" value="EF-hand"/>
    <property type="match status" value="1"/>
</dbReference>
<dbReference type="AlphaFoldDB" id="A0A2J8PIW4"/>
<reference evidence="5 6" key="1">
    <citation type="submission" date="2017-12" db="EMBL/GenBank/DDBJ databases">
        <title>High-resolution comparative analysis of great ape genomes.</title>
        <authorList>
            <person name="Pollen A."/>
            <person name="Hastie A."/>
            <person name="Hormozdiari F."/>
            <person name="Dougherty M."/>
            <person name="Liu R."/>
            <person name="Chaisson M."/>
            <person name="Hoppe E."/>
            <person name="Hill C."/>
            <person name="Pang A."/>
            <person name="Hillier L."/>
            <person name="Baker C."/>
            <person name="Armstrong J."/>
            <person name="Shendure J."/>
            <person name="Paten B."/>
            <person name="Wilson R."/>
            <person name="Chao H."/>
            <person name="Schneider V."/>
            <person name="Ventura M."/>
            <person name="Kronenberg Z."/>
            <person name="Murali S."/>
            <person name="Gordon D."/>
            <person name="Cantsilieris S."/>
            <person name="Munson K."/>
            <person name="Nelson B."/>
            <person name="Raja A."/>
            <person name="Underwood J."/>
            <person name="Diekhans M."/>
            <person name="Fiddes I."/>
            <person name="Haussler D."/>
            <person name="Eichler E."/>
        </authorList>
    </citation>
    <scope>NUCLEOTIDE SEQUENCE [LARGE SCALE GENOMIC DNA]</scope>
    <source>
        <strain evidence="5">Yerkes chimp pedigree #C0471</strain>
    </source>
</reference>
<dbReference type="Pfam" id="PF08726">
    <property type="entry name" value="EFhand_Ca_insen"/>
    <property type="match status" value="1"/>
</dbReference>
<dbReference type="EMBL" id="NBAG03000214">
    <property type="protein sequence ID" value="PNI83961.1"/>
    <property type="molecule type" value="Genomic_DNA"/>
</dbReference>
<dbReference type="GO" id="GO:0005737">
    <property type="term" value="C:cytoplasm"/>
    <property type="evidence" value="ECO:0007669"/>
    <property type="project" value="UniProtKB-ARBA"/>
</dbReference>
<keyword evidence="1" id="KW-0677">Repeat</keyword>
<dbReference type="SMART" id="SM01184">
    <property type="entry name" value="efhand_Ca_insen"/>
    <property type="match status" value="1"/>
</dbReference>
<dbReference type="FunFam" id="1.10.238.10:FF:000004">
    <property type="entry name" value="Actinin alpha 1"/>
    <property type="match status" value="1"/>
</dbReference>
<accession>A0A2J8PIW4</accession>
<evidence type="ECO:0000313" key="6">
    <source>
        <dbReference type="Proteomes" id="UP000236370"/>
    </source>
</evidence>
<comment type="caution">
    <text evidence="5">The sequence shown here is derived from an EMBL/GenBank/DDBJ whole genome shotgun (WGS) entry which is preliminary data.</text>
</comment>
<sequence>QALTEEHARQQHNERLRKQFGAQANVIGPWIQTKMEEIGRISIEMHGTLEDQLSHLRQYEKSIVNYKPKIDQLEGDHQLIQEALIFDNKHTNYTMEHIRVGWEQLLTTIARTINEVENQILTRDAKGISQEQMNEFRASFNHFDRGEAEFARIMSIVDPNRLGVVTFQAFIDFMSRETADTDTADQVMASFKILAGDKNYITMDELRRELPPDQAEYCIARMAPYTGPDSVPGALDYMSFSTALYGESDL</sequence>
<dbReference type="GO" id="GO:0015629">
    <property type="term" value="C:actin cytoskeleton"/>
    <property type="evidence" value="ECO:0007669"/>
    <property type="project" value="UniProtKB-ARBA"/>
</dbReference>
<feature type="non-terminal residue" evidence="5">
    <location>
        <position position="1"/>
    </location>
</feature>
<dbReference type="Pfam" id="PF00435">
    <property type="entry name" value="Spectrin"/>
    <property type="match status" value="1"/>
</dbReference>
<evidence type="ECO:0000256" key="1">
    <source>
        <dbReference type="ARBA" id="ARBA00022737"/>
    </source>
</evidence>
<evidence type="ECO:0000256" key="2">
    <source>
        <dbReference type="ARBA" id="ARBA00022837"/>
    </source>
</evidence>
<keyword evidence="3" id="KW-0009">Actin-binding</keyword>
<dbReference type="PROSITE" id="PS50222">
    <property type="entry name" value="EF_HAND_2"/>
    <property type="match status" value="1"/>
</dbReference>
<dbReference type="InterPro" id="IPR002017">
    <property type="entry name" value="Spectrin_repeat"/>
</dbReference>
<dbReference type="GO" id="GO:0003779">
    <property type="term" value="F:actin binding"/>
    <property type="evidence" value="ECO:0007669"/>
    <property type="project" value="UniProtKB-KW"/>
</dbReference>
<dbReference type="PANTHER" id="PTHR11915">
    <property type="entry name" value="SPECTRIN/FILAMIN RELATED CYTOSKELETAL PROTEIN"/>
    <property type="match status" value="1"/>
</dbReference>
<proteinExistence type="predicted"/>
<evidence type="ECO:0000259" key="4">
    <source>
        <dbReference type="PROSITE" id="PS50222"/>
    </source>
</evidence>
<evidence type="ECO:0000256" key="3">
    <source>
        <dbReference type="ARBA" id="ARBA00023203"/>
    </source>
</evidence>
<gene>
    <name evidence="5" type="ORF">CK820_G0002751</name>
</gene>
<dbReference type="FunFam" id="1.20.58.60:FF:000003">
    <property type="entry name" value="Actinin, alpha 1"/>
    <property type="match status" value="1"/>
</dbReference>
<feature type="domain" description="EF-hand" evidence="4">
    <location>
        <begin position="145"/>
        <end position="180"/>
    </location>
</feature>
<dbReference type="InterPro" id="IPR014837">
    <property type="entry name" value="EF-hand_Ca_insen"/>
</dbReference>